<sequence>MMAFDLALAGKALLGALAVLLISLLSQSRYFFIAGLVPLFPTFALIAHYIVGSGRGAAALRQTALFGLWSLLPYAVYLLAVYQLAGRLSLPLTLLAATACWTLAAGLLLWGWHYWMH</sequence>
<protein>
    <submittedName>
        <fullName evidence="2">GlpM family protein</fullName>
    </submittedName>
</protein>
<feature type="transmembrane region" description="Helical" evidence="1">
    <location>
        <begin position="6"/>
        <end position="25"/>
    </location>
</feature>
<dbReference type="InterPro" id="IPR009707">
    <property type="entry name" value="GlpM/YdgC"/>
</dbReference>
<reference evidence="2" key="1">
    <citation type="submission" date="2024-06" db="EMBL/GenBank/DDBJ databases">
        <title>Genome sequence of Vogesella sp. MAHUQ-64.</title>
        <authorList>
            <person name="Huq M.A."/>
        </authorList>
    </citation>
    <scope>NUCLEOTIDE SEQUENCE</scope>
    <source>
        <strain evidence="2">MAHUQ-64</strain>
    </source>
</reference>
<accession>A0ABV1M5R7</accession>
<name>A0ABV1M5R7_9NEIS</name>
<dbReference type="EMBL" id="JBEFLD010000006">
    <property type="protein sequence ID" value="MEQ6291401.1"/>
    <property type="molecule type" value="Genomic_DNA"/>
</dbReference>
<dbReference type="RefSeq" id="WP_349588213.1">
    <property type="nucleotide sequence ID" value="NZ_JBEFLD010000006.1"/>
</dbReference>
<organism evidence="2 3">
    <name type="scientific">Vogesella oryzagri</name>
    <dbReference type="NCBI Taxonomy" id="3160864"/>
    <lineage>
        <taxon>Bacteria</taxon>
        <taxon>Pseudomonadati</taxon>
        <taxon>Pseudomonadota</taxon>
        <taxon>Betaproteobacteria</taxon>
        <taxon>Neisseriales</taxon>
        <taxon>Chromobacteriaceae</taxon>
        <taxon>Vogesella</taxon>
    </lineage>
</organism>
<comment type="caution">
    <text evidence="2">The sequence shown here is derived from an EMBL/GenBank/DDBJ whole genome shotgun (WGS) entry which is preliminary data.</text>
</comment>
<dbReference type="Proteomes" id="UP001433638">
    <property type="component" value="Unassembled WGS sequence"/>
</dbReference>
<gene>
    <name evidence="2" type="ORF">ABNW52_12350</name>
</gene>
<keyword evidence="1" id="KW-0812">Transmembrane</keyword>
<evidence type="ECO:0000313" key="3">
    <source>
        <dbReference type="Proteomes" id="UP001433638"/>
    </source>
</evidence>
<feature type="transmembrane region" description="Helical" evidence="1">
    <location>
        <begin position="63"/>
        <end position="82"/>
    </location>
</feature>
<evidence type="ECO:0000256" key="1">
    <source>
        <dbReference type="SAM" id="Phobius"/>
    </source>
</evidence>
<keyword evidence="1" id="KW-0472">Membrane</keyword>
<dbReference type="Pfam" id="PF06942">
    <property type="entry name" value="GlpM"/>
    <property type="match status" value="1"/>
</dbReference>
<feature type="transmembrane region" description="Helical" evidence="1">
    <location>
        <begin position="94"/>
        <end position="115"/>
    </location>
</feature>
<proteinExistence type="predicted"/>
<evidence type="ECO:0000313" key="2">
    <source>
        <dbReference type="EMBL" id="MEQ6291401.1"/>
    </source>
</evidence>
<feature type="transmembrane region" description="Helical" evidence="1">
    <location>
        <begin position="30"/>
        <end position="51"/>
    </location>
</feature>
<keyword evidence="1" id="KW-1133">Transmembrane helix</keyword>
<keyword evidence="3" id="KW-1185">Reference proteome</keyword>